<feature type="transmembrane region" description="Helical" evidence="1">
    <location>
        <begin position="123"/>
        <end position="140"/>
    </location>
</feature>
<evidence type="ECO:0000313" key="3">
    <source>
        <dbReference type="EMBL" id="RBW71232.1"/>
    </source>
</evidence>
<dbReference type="InterPro" id="IPR057336">
    <property type="entry name" value="GerAC_N"/>
</dbReference>
<organism evidence="3 4">
    <name type="scientific">Bacillus taeanensis</name>
    <dbReference type="NCBI Taxonomy" id="273032"/>
    <lineage>
        <taxon>Bacteria</taxon>
        <taxon>Bacillati</taxon>
        <taxon>Bacillota</taxon>
        <taxon>Bacilli</taxon>
        <taxon>Bacillales</taxon>
        <taxon>Bacillaceae</taxon>
        <taxon>Bacillus</taxon>
    </lineage>
</organism>
<reference evidence="3 4" key="1">
    <citation type="submission" date="2018-07" db="EMBL/GenBank/DDBJ databases">
        <title>Lottiidibacillus patelloidae gen. nov., sp. nov., isolated from the intestinal tract of a marine limpet and the reclassification of B. taeanensis BH030017T, B. algicola KMM 3737T and B. hwajinpoensis SW-72T as genus Lottiidibacillus.</title>
        <authorList>
            <person name="Liu R."/>
            <person name="Huang Z."/>
        </authorList>
    </citation>
    <scope>NUCLEOTIDE SEQUENCE [LARGE SCALE GENOMIC DNA]</scope>
    <source>
        <strain evidence="3 4">BH030017</strain>
    </source>
</reference>
<feature type="domain" description="Spore germination protein N-terminal" evidence="2">
    <location>
        <begin position="22"/>
        <end position="131"/>
    </location>
</feature>
<comment type="caution">
    <text evidence="3">The sequence shown here is derived from an EMBL/GenBank/DDBJ whole genome shotgun (WGS) entry which is preliminary data.</text>
</comment>
<evidence type="ECO:0000256" key="1">
    <source>
        <dbReference type="SAM" id="Phobius"/>
    </source>
</evidence>
<evidence type="ECO:0000259" key="2">
    <source>
        <dbReference type="Pfam" id="PF25198"/>
    </source>
</evidence>
<dbReference type="Pfam" id="PF25198">
    <property type="entry name" value="Spore_GerAC_N"/>
    <property type="match status" value="1"/>
</dbReference>
<keyword evidence="1" id="KW-0472">Membrane</keyword>
<keyword evidence="1" id="KW-0812">Transmembrane</keyword>
<gene>
    <name evidence="3" type="ORF">DS031_00315</name>
</gene>
<dbReference type="PANTHER" id="PTHR35789:SF1">
    <property type="entry name" value="SPORE GERMINATION PROTEIN B3"/>
    <property type="match status" value="1"/>
</dbReference>
<proteinExistence type="predicted"/>
<evidence type="ECO:0000313" key="4">
    <source>
        <dbReference type="Proteomes" id="UP000253314"/>
    </source>
</evidence>
<dbReference type="PROSITE" id="PS51257">
    <property type="entry name" value="PROKAR_LIPOPROTEIN"/>
    <property type="match status" value="1"/>
</dbReference>
<dbReference type="GO" id="GO:0016020">
    <property type="term" value="C:membrane"/>
    <property type="evidence" value="ECO:0007669"/>
    <property type="project" value="InterPro"/>
</dbReference>
<keyword evidence="4" id="KW-1185">Reference proteome</keyword>
<dbReference type="InterPro" id="IPR008844">
    <property type="entry name" value="Spore_GerAC-like"/>
</dbReference>
<sequence>MNKKAGILVSFSLMLLTGCWGRQEIENIGLVVGVGIDIKEEKLEERKRPSLIFTNQFVVPGVIAGEKTGGGSADKKPFDNLTLEESTLFEGVVETSNMTSRSPSYAHLKVIMIGEDAARSVNMLQLLSFFFVIMMFAGRYI</sequence>
<dbReference type="RefSeq" id="WP_113803936.1">
    <property type="nucleotide sequence ID" value="NZ_QOCW01000001.1"/>
</dbReference>
<dbReference type="PANTHER" id="PTHR35789">
    <property type="entry name" value="SPORE GERMINATION PROTEIN B3"/>
    <property type="match status" value="1"/>
</dbReference>
<dbReference type="Proteomes" id="UP000253314">
    <property type="component" value="Unassembled WGS sequence"/>
</dbReference>
<dbReference type="AlphaFoldDB" id="A0A366XYK0"/>
<name>A0A366XYK0_9BACI</name>
<dbReference type="EMBL" id="QOCW01000001">
    <property type="protein sequence ID" value="RBW71232.1"/>
    <property type="molecule type" value="Genomic_DNA"/>
</dbReference>
<dbReference type="OrthoDB" id="2569624at2"/>
<accession>A0A366XYK0</accession>
<protein>
    <recommendedName>
        <fullName evidence="2">Spore germination protein N-terminal domain-containing protein</fullName>
    </recommendedName>
</protein>
<keyword evidence="1" id="KW-1133">Transmembrane helix</keyword>
<dbReference type="GO" id="GO:0009847">
    <property type="term" value="P:spore germination"/>
    <property type="evidence" value="ECO:0007669"/>
    <property type="project" value="InterPro"/>
</dbReference>